<dbReference type="STRING" id="1150368.SAMN02927921_03915"/>
<proteinExistence type="predicted"/>
<dbReference type="EMBL" id="FPJE01000033">
    <property type="protein sequence ID" value="SFW74685.1"/>
    <property type="molecule type" value="Genomic_DNA"/>
</dbReference>
<evidence type="ECO:0000313" key="2">
    <source>
        <dbReference type="EMBL" id="SFW74685.1"/>
    </source>
</evidence>
<keyword evidence="3" id="KW-1185">Reference proteome</keyword>
<reference evidence="2 3" key="1">
    <citation type="submission" date="2016-11" db="EMBL/GenBank/DDBJ databases">
        <authorList>
            <person name="Jaros S."/>
            <person name="Januszkiewicz K."/>
            <person name="Wedrychowicz H."/>
        </authorList>
    </citation>
    <scope>NUCLEOTIDE SEQUENCE [LARGE SCALE GENOMIC DNA]</scope>
    <source>
        <strain evidence="2 3">CGMCC 1.12145</strain>
    </source>
</reference>
<keyword evidence="1" id="KW-0472">Membrane</keyword>
<feature type="transmembrane region" description="Helical" evidence="1">
    <location>
        <begin position="7"/>
        <end position="26"/>
    </location>
</feature>
<accession>A0A1K1RS93</accession>
<dbReference type="RefSeq" id="WP_072319149.1">
    <property type="nucleotide sequence ID" value="NZ_FPJE01000033.1"/>
</dbReference>
<name>A0A1K1RS93_9FLAO</name>
<feature type="transmembrane region" description="Helical" evidence="1">
    <location>
        <begin position="46"/>
        <end position="65"/>
    </location>
</feature>
<protein>
    <submittedName>
        <fullName evidence="2">Uncharacterized protein</fullName>
    </submittedName>
</protein>
<sequence>MRSKFYLLLLNRLFFTLLPGLILLLISLKTRLKEPVWNEWKKDDFLLPIVLGLLLWGIIEIRGITRYLRKRKQKFQDYTLQPVPEPTPLSERFSLLNNKVLSSPADLSIINRDLHISLYINRKEQLIEVQKSTGAEKISFSDIRYMVLEYVHEDVYTLRGFFTRGRYDKTFWQNTFSVVLKSGQVVPLFHDRLKQHKKDELQHELTSGSYIHVGERGIKLLSFITGKAYMIIDYSNP</sequence>
<dbReference type="AlphaFoldDB" id="A0A1K1RS93"/>
<keyword evidence="1" id="KW-1133">Transmembrane helix</keyword>
<keyword evidence="1" id="KW-0812">Transmembrane</keyword>
<evidence type="ECO:0000313" key="3">
    <source>
        <dbReference type="Proteomes" id="UP000182248"/>
    </source>
</evidence>
<organism evidence="2 3">
    <name type="scientific">Sinomicrobium oceani</name>
    <dbReference type="NCBI Taxonomy" id="1150368"/>
    <lineage>
        <taxon>Bacteria</taxon>
        <taxon>Pseudomonadati</taxon>
        <taxon>Bacteroidota</taxon>
        <taxon>Flavobacteriia</taxon>
        <taxon>Flavobacteriales</taxon>
        <taxon>Flavobacteriaceae</taxon>
        <taxon>Sinomicrobium</taxon>
    </lineage>
</organism>
<dbReference type="Proteomes" id="UP000182248">
    <property type="component" value="Unassembled WGS sequence"/>
</dbReference>
<evidence type="ECO:0000256" key="1">
    <source>
        <dbReference type="SAM" id="Phobius"/>
    </source>
</evidence>
<gene>
    <name evidence="2" type="ORF">SAMN02927921_03915</name>
</gene>